<dbReference type="InterPro" id="IPR016866">
    <property type="entry name" value="UCP028069"/>
</dbReference>
<feature type="signal peptide" evidence="2">
    <location>
        <begin position="1"/>
        <end position="38"/>
    </location>
</feature>
<evidence type="ECO:0000256" key="1">
    <source>
        <dbReference type="SAM" id="Coils"/>
    </source>
</evidence>
<keyword evidence="1" id="KW-0175">Coiled coil</keyword>
<evidence type="ECO:0000313" key="4">
    <source>
        <dbReference type="Proteomes" id="UP000184600"/>
    </source>
</evidence>
<evidence type="ECO:0000256" key="2">
    <source>
        <dbReference type="SAM" id="SignalP"/>
    </source>
</evidence>
<dbReference type="Proteomes" id="UP000184600">
    <property type="component" value="Unassembled WGS sequence"/>
</dbReference>
<dbReference type="PIRSF" id="PIRSF028069">
    <property type="entry name" value="UCP028069"/>
    <property type="match status" value="1"/>
</dbReference>
<sequence length="273" mass="30557">MIEILFRPPANMNRRKYSVSLKYSVVCLAAVTAVSVSAASQFDKAKSVQTQTNRASAKSQQVIDKSASASISLKTEIEQLNEEIRNLTVYRDHLDALVQNQNEEARNLNSQISGIKQTRQGIVPLMYQMIDGLSETIAGDKPLRISQRHQRVSELKKLMTRADISEAEKYRRILDAYQIELDYGNKIATYQDEISLSGQASVAADILYLGRLALLARSPDHQRFWSWDIQSGQWIEGDLSYLTDINQAYSLANHQTAPGLLTVPVSLVTPEAL</sequence>
<dbReference type="Pfam" id="PF11932">
    <property type="entry name" value="DUF3450"/>
    <property type="match status" value="1"/>
</dbReference>
<feature type="coiled-coil region" evidence="1">
    <location>
        <begin position="91"/>
        <end position="118"/>
    </location>
</feature>
<evidence type="ECO:0008006" key="5">
    <source>
        <dbReference type="Google" id="ProtNLM"/>
    </source>
</evidence>
<keyword evidence="4" id="KW-1185">Reference proteome</keyword>
<proteinExistence type="predicted"/>
<name>A0A1M7YU93_9VIBR</name>
<keyword evidence="2" id="KW-0732">Signal</keyword>
<gene>
    <name evidence="3" type="ORF">VQ7734_01941</name>
</gene>
<protein>
    <recommendedName>
        <fullName evidence="5">DUF3450 domain-containing protein</fullName>
    </recommendedName>
</protein>
<feature type="chain" id="PRO_5013223890" description="DUF3450 domain-containing protein" evidence="2">
    <location>
        <begin position="39"/>
        <end position="273"/>
    </location>
</feature>
<evidence type="ECO:0000313" key="3">
    <source>
        <dbReference type="EMBL" id="SHO56172.1"/>
    </source>
</evidence>
<dbReference type="AlphaFoldDB" id="A0A1M7YU93"/>
<reference evidence="4" key="1">
    <citation type="submission" date="2016-12" db="EMBL/GenBank/DDBJ databases">
        <authorList>
            <person name="Rodrigo-Torres L."/>
            <person name="Arahal R.D."/>
            <person name="Lucena T."/>
        </authorList>
    </citation>
    <scope>NUCLEOTIDE SEQUENCE [LARGE SCALE GENOMIC DNA]</scope>
</reference>
<accession>A0A1M7YU93</accession>
<dbReference type="STRING" id="1117707.VQ7734_01941"/>
<organism evidence="3 4">
    <name type="scientific">Vibrio quintilis</name>
    <dbReference type="NCBI Taxonomy" id="1117707"/>
    <lineage>
        <taxon>Bacteria</taxon>
        <taxon>Pseudomonadati</taxon>
        <taxon>Pseudomonadota</taxon>
        <taxon>Gammaproteobacteria</taxon>
        <taxon>Vibrionales</taxon>
        <taxon>Vibrionaceae</taxon>
        <taxon>Vibrio</taxon>
    </lineage>
</organism>
<dbReference type="EMBL" id="FRFG01000022">
    <property type="protein sequence ID" value="SHO56172.1"/>
    <property type="molecule type" value="Genomic_DNA"/>
</dbReference>